<gene>
    <name evidence="1" type="ORF">E0493_19165</name>
</gene>
<name>A0A845BJX9_9PROT</name>
<proteinExistence type="predicted"/>
<dbReference type="RefSeq" id="WP_160938883.1">
    <property type="nucleotide sequence ID" value="NZ_SNVJ01000022.1"/>
</dbReference>
<dbReference type="OrthoDB" id="7996968at2"/>
<keyword evidence="2" id="KW-1185">Reference proteome</keyword>
<organism evidence="1 2">
    <name type="scientific">Teichococcus coralli</name>
    <dbReference type="NCBI Taxonomy" id="2545983"/>
    <lineage>
        <taxon>Bacteria</taxon>
        <taxon>Pseudomonadati</taxon>
        <taxon>Pseudomonadota</taxon>
        <taxon>Alphaproteobacteria</taxon>
        <taxon>Acetobacterales</taxon>
        <taxon>Roseomonadaceae</taxon>
        <taxon>Roseomonas</taxon>
    </lineage>
</organism>
<evidence type="ECO:0000313" key="2">
    <source>
        <dbReference type="Proteomes" id="UP000460715"/>
    </source>
</evidence>
<accession>A0A845BJX9</accession>
<comment type="caution">
    <text evidence="1">The sequence shown here is derived from an EMBL/GenBank/DDBJ whole genome shotgun (WGS) entry which is preliminary data.</text>
</comment>
<dbReference type="AlphaFoldDB" id="A0A845BJX9"/>
<dbReference type="EMBL" id="SNVJ01000022">
    <property type="protein sequence ID" value="MXP65472.1"/>
    <property type="molecule type" value="Genomic_DNA"/>
</dbReference>
<sequence length="99" mass="10877">MSDEAAGRRALEALDKVLEKKPHKDDHALSAAMEGLCAWRDSIAAEHRRGGAAPKSRERLARINVVISVVVGSHFPLGDTPWEELQKARGWLSELLEPA</sequence>
<protein>
    <submittedName>
        <fullName evidence="1">Uncharacterized protein</fullName>
    </submittedName>
</protein>
<evidence type="ECO:0000313" key="1">
    <source>
        <dbReference type="EMBL" id="MXP65472.1"/>
    </source>
</evidence>
<dbReference type="Proteomes" id="UP000460715">
    <property type="component" value="Unassembled WGS sequence"/>
</dbReference>
<reference evidence="1 2" key="1">
    <citation type="submission" date="2019-03" db="EMBL/GenBank/DDBJ databases">
        <title>Roseomonas sp. a novel Roseomonas species isolated from Sea whip Gorgonian.</title>
        <authorList>
            <person name="Li F."/>
            <person name="Pan X."/>
            <person name="Huang S."/>
            <person name="Li Z."/>
            <person name="Meng B."/>
        </authorList>
    </citation>
    <scope>NUCLEOTIDE SEQUENCE [LARGE SCALE GENOMIC DNA]</scope>
    <source>
        <strain evidence="1 2">M0104</strain>
    </source>
</reference>